<gene>
    <name evidence="3" type="ORF">NPE20_11820</name>
</gene>
<evidence type="ECO:0000313" key="4">
    <source>
        <dbReference type="Proteomes" id="UP001204376"/>
    </source>
</evidence>
<feature type="transmembrane region" description="Helical" evidence="2">
    <location>
        <begin position="137"/>
        <end position="156"/>
    </location>
</feature>
<feature type="transmembrane region" description="Helical" evidence="2">
    <location>
        <begin position="52"/>
        <end position="76"/>
    </location>
</feature>
<dbReference type="Proteomes" id="UP001204376">
    <property type="component" value="Unassembled WGS sequence"/>
</dbReference>
<evidence type="ECO:0008006" key="5">
    <source>
        <dbReference type="Google" id="ProtNLM"/>
    </source>
</evidence>
<dbReference type="RefSeq" id="WP_256538849.1">
    <property type="nucleotide sequence ID" value="NZ_JANHOH010000002.1"/>
</dbReference>
<feature type="transmembrane region" description="Helical" evidence="2">
    <location>
        <begin position="260"/>
        <end position="280"/>
    </location>
</feature>
<feature type="region of interest" description="Disordered" evidence="1">
    <location>
        <begin position="370"/>
        <end position="393"/>
    </location>
</feature>
<evidence type="ECO:0000313" key="3">
    <source>
        <dbReference type="EMBL" id="MCQ6958653.1"/>
    </source>
</evidence>
<keyword evidence="2" id="KW-0472">Membrane</keyword>
<organism evidence="3 4">
    <name type="scientific">Mucilaginibacter aquariorum</name>
    <dbReference type="NCBI Taxonomy" id="2967225"/>
    <lineage>
        <taxon>Bacteria</taxon>
        <taxon>Pseudomonadati</taxon>
        <taxon>Bacteroidota</taxon>
        <taxon>Sphingobacteriia</taxon>
        <taxon>Sphingobacteriales</taxon>
        <taxon>Sphingobacteriaceae</taxon>
        <taxon>Mucilaginibacter</taxon>
    </lineage>
</organism>
<feature type="transmembrane region" description="Helical" evidence="2">
    <location>
        <begin position="161"/>
        <end position="179"/>
    </location>
</feature>
<feature type="compositionally biased region" description="Gly residues" evidence="1">
    <location>
        <begin position="379"/>
        <end position="393"/>
    </location>
</feature>
<feature type="transmembrane region" description="Helical" evidence="2">
    <location>
        <begin position="185"/>
        <end position="205"/>
    </location>
</feature>
<feature type="transmembrane region" description="Helical" evidence="2">
    <location>
        <begin position="217"/>
        <end position="240"/>
    </location>
</feature>
<feature type="transmembrane region" description="Helical" evidence="2">
    <location>
        <begin position="287"/>
        <end position="305"/>
    </location>
</feature>
<protein>
    <recommendedName>
        <fullName evidence="5">DUF2157 domain-containing protein</fullName>
    </recommendedName>
</protein>
<keyword evidence="4" id="KW-1185">Reference proteome</keyword>
<sequence>MIIYNKEWLNNLHITDLLKTDQQAGHITSAEFDNIKAAHPVGFYMPGIVLRVGLFILTFIIASVSTGFLTLIASGANVLESPVWPIFLGAICYGFLEFFVKDKHYFHSGVDNALLYYSACLFAGGCIWLIIDMHLNSVDTLLCAGLVCILCTLLTFRFADVVTTAASCVAFFAFIYFAWAKAGQFGLATMPFVMMIAAGGAYFFLNRISKNKESINYINCLTIAKIISLITLYAAGNYFVVNRLNNALNGLDDSHITIPFGYIFWLWTLLVPVVYLFIGIKKKSTMLLRIGMVLAAASVATFRNYYHLLPIEIMLTLSGMILLALSYTIIKYLKIPRNGFTYAEPDEAGTLESLNIEGLVIGETTSHLPPAANQPTQRFGGGTGGGGGSSGDF</sequence>
<reference evidence="3 4" key="1">
    <citation type="submission" date="2022-07" db="EMBL/GenBank/DDBJ databases">
        <title>Mucilaginibacter sp. JC4.</title>
        <authorList>
            <person name="Le V."/>
            <person name="Ko S.-R."/>
            <person name="Ahn C.-Y."/>
            <person name="Oh H.-M."/>
        </authorList>
    </citation>
    <scope>NUCLEOTIDE SEQUENCE [LARGE SCALE GENOMIC DNA]</scope>
    <source>
        <strain evidence="3 4">JC4</strain>
    </source>
</reference>
<keyword evidence="2" id="KW-1133">Transmembrane helix</keyword>
<feature type="transmembrane region" description="Helical" evidence="2">
    <location>
        <begin position="82"/>
        <end position="100"/>
    </location>
</feature>
<evidence type="ECO:0000256" key="1">
    <source>
        <dbReference type="SAM" id="MobiDB-lite"/>
    </source>
</evidence>
<proteinExistence type="predicted"/>
<dbReference type="EMBL" id="JANHOH010000002">
    <property type="protein sequence ID" value="MCQ6958653.1"/>
    <property type="molecule type" value="Genomic_DNA"/>
</dbReference>
<comment type="caution">
    <text evidence="3">The sequence shown here is derived from an EMBL/GenBank/DDBJ whole genome shotgun (WGS) entry which is preliminary data.</text>
</comment>
<accession>A0ABT1T215</accession>
<evidence type="ECO:0000256" key="2">
    <source>
        <dbReference type="SAM" id="Phobius"/>
    </source>
</evidence>
<feature type="transmembrane region" description="Helical" evidence="2">
    <location>
        <begin position="311"/>
        <end position="330"/>
    </location>
</feature>
<feature type="transmembrane region" description="Helical" evidence="2">
    <location>
        <begin position="112"/>
        <end position="131"/>
    </location>
</feature>
<name>A0ABT1T215_9SPHI</name>
<keyword evidence="2" id="KW-0812">Transmembrane</keyword>